<accession>U2YMT3</accession>
<dbReference type="EMBL" id="BASZ01000007">
    <property type="protein sequence ID" value="GAD50090.1"/>
    <property type="molecule type" value="Genomic_DNA"/>
</dbReference>
<evidence type="ECO:0000313" key="1">
    <source>
        <dbReference type="EMBL" id="GAD50090.1"/>
    </source>
</evidence>
<dbReference type="OrthoDB" id="5723450at2"/>
<evidence type="ECO:0000313" key="2">
    <source>
        <dbReference type="Proteomes" id="UP000016568"/>
    </source>
</evidence>
<evidence type="ECO:0008006" key="3">
    <source>
        <dbReference type="Google" id="ProtNLM"/>
    </source>
</evidence>
<dbReference type="KEGG" id="ntd:EGO55_06315"/>
<proteinExistence type="predicted"/>
<gene>
    <name evidence="1" type="ORF">NT2_07_00900</name>
</gene>
<reference evidence="1 2" key="1">
    <citation type="submission" date="2013-09" db="EMBL/GenBank/DDBJ databases">
        <title>Whole genome shotgun sequence of Novosphingobium tardaugens NBRC 16725.</title>
        <authorList>
            <person name="Isaki S."/>
            <person name="Hosoyama A."/>
            <person name="Tsuchikane K."/>
            <person name="Katsumata H."/>
            <person name="Ando Y."/>
            <person name="Yamazaki S."/>
            <person name="Fujita N."/>
        </authorList>
    </citation>
    <scope>NUCLEOTIDE SEQUENCE [LARGE SCALE GENOMIC DNA]</scope>
    <source>
        <strain evidence="1 2">NBRC 16725</strain>
    </source>
</reference>
<dbReference type="AlphaFoldDB" id="U2YMT3"/>
<name>U2YMT3_9SPHN</name>
<dbReference type="RefSeq" id="WP_021690908.1">
    <property type="nucleotide sequence ID" value="NZ_BASZ01000007.1"/>
</dbReference>
<dbReference type="Proteomes" id="UP000016568">
    <property type="component" value="Unassembled WGS sequence"/>
</dbReference>
<keyword evidence="2" id="KW-1185">Reference proteome</keyword>
<protein>
    <recommendedName>
        <fullName evidence="3">Ubiquinone biosynthesis protein Coq4</fullName>
    </recommendedName>
</protein>
<comment type="caution">
    <text evidence="1">The sequence shown here is derived from an EMBL/GenBank/DDBJ whole genome shotgun (WGS) entry which is preliminary data.</text>
</comment>
<sequence>MNDIPYLLRGITPVTTDSSILVSSSKYLNDPRMRDWISNITLKRNGLDRPAQTEMYEIVGILDSLQDMDWIEDQFTKARKGDPALDRWFAEGFLSTYKAEDFADYPEGTLGHVFYRDVIQQNFDLVIYDQAQPKTQYEYFRFRSGQTHDLEHIMTGGDFNYMGELVPAWARITTHFKHFAPDLAGELSVLSMFVNLRYTVRTMLHYPNVWPVCQNAVERGMRVGRQSGPFFMARYEDAFHLPLDEARAALGYVGAEWVDTTGPSAFWAERA</sequence>
<dbReference type="eggNOG" id="COG5031">
    <property type="taxonomic scope" value="Bacteria"/>
</dbReference>
<organism evidence="1 2">
    <name type="scientific">Caenibius tardaugens NBRC 16725</name>
    <dbReference type="NCBI Taxonomy" id="1219035"/>
    <lineage>
        <taxon>Bacteria</taxon>
        <taxon>Pseudomonadati</taxon>
        <taxon>Pseudomonadota</taxon>
        <taxon>Alphaproteobacteria</taxon>
        <taxon>Sphingomonadales</taxon>
        <taxon>Erythrobacteraceae</taxon>
        <taxon>Caenibius</taxon>
    </lineage>
</organism>